<dbReference type="InterPro" id="IPR011050">
    <property type="entry name" value="Pectin_lyase_fold/virulence"/>
</dbReference>
<dbReference type="Pfam" id="PF01095">
    <property type="entry name" value="Pectinesterase"/>
    <property type="match status" value="1"/>
</dbReference>
<dbReference type="AlphaFoldDB" id="A0A833VSN6"/>
<dbReference type="PROSITE" id="PS00503">
    <property type="entry name" value="PECTINESTERASE_2"/>
    <property type="match status" value="1"/>
</dbReference>
<comment type="similarity">
    <text evidence="2">Belongs to the pectinesterase family.</text>
</comment>
<keyword evidence="4 8" id="KW-0378">Hydrolase</keyword>
<evidence type="ECO:0000256" key="6">
    <source>
        <dbReference type="ARBA" id="ARBA00047928"/>
    </source>
</evidence>
<proteinExistence type="inferred from homology"/>
<dbReference type="GO" id="GO:0045490">
    <property type="term" value="P:pectin catabolic process"/>
    <property type="evidence" value="ECO:0007669"/>
    <property type="project" value="UniProtKB-UniRule"/>
</dbReference>
<keyword evidence="12" id="KW-1185">Reference proteome</keyword>
<sequence length="243" mass="27342">MLEGEGSDQTRIEWGDHAHDGQHTTASSTTFSCYASNFMARDISFKNTFNGILSSMSQAVAVLVAGDKSAFYRCSFVGIQDTLCDLTGRHYYQDCYIEGALDFIFGQGQSIFERCTISTVSGVEGIGYITAQGRDSKDDWSGFVFKSCNITGSSQTYLGRAWRPYARVILYDTYMTDIITPLGWDAWQFNGWDTSFVEAKCRGAGAKRRGRVQWMKTLSGKALRHYTSLRYINRDRWIQAQPA</sequence>
<comment type="caution">
    <text evidence="11">The sequence shown here is derived from an EMBL/GenBank/DDBJ whole genome shotgun (WGS) entry which is preliminary data.</text>
</comment>
<dbReference type="PANTHER" id="PTHR31321:SF134">
    <property type="entry name" value="PECTINESTERASE"/>
    <property type="match status" value="1"/>
</dbReference>
<comment type="catalytic activity">
    <reaction evidence="6 8">
        <text>[(1-&gt;4)-alpha-D-galacturonosyl methyl ester](n) + n H2O = [(1-&gt;4)-alpha-D-galacturonosyl](n) + n methanol + n H(+)</text>
        <dbReference type="Rhea" id="RHEA:22380"/>
        <dbReference type="Rhea" id="RHEA-COMP:14570"/>
        <dbReference type="Rhea" id="RHEA-COMP:14573"/>
        <dbReference type="ChEBI" id="CHEBI:15377"/>
        <dbReference type="ChEBI" id="CHEBI:15378"/>
        <dbReference type="ChEBI" id="CHEBI:17790"/>
        <dbReference type="ChEBI" id="CHEBI:140522"/>
        <dbReference type="ChEBI" id="CHEBI:140523"/>
        <dbReference type="EC" id="3.1.1.11"/>
    </reaction>
</comment>
<evidence type="ECO:0000256" key="5">
    <source>
        <dbReference type="ARBA" id="ARBA00023085"/>
    </source>
</evidence>
<reference evidence="11" key="1">
    <citation type="submission" date="2020-01" db="EMBL/GenBank/DDBJ databases">
        <title>Genome sequence of Kobresia littledalei, the first chromosome-level genome in the family Cyperaceae.</title>
        <authorList>
            <person name="Qu G."/>
        </authorList>
    </citation>
    <scope>NUCLEOTIDE SEQUENCE</scope>
    <source>
        <strain evidence="11">C.B.Clarke</strain>
        <tissue evidence="11">Leaf</tissue>
    </source>
</reference>
<dbReference type="InterPro" id="IPR012334">
    <property type="entry name" value="Pectin_lyas_fold"/>
</dbReference>
<evidence type="ECO:0000259" key="10">
    <source>
        <dbReference type="Pfam" id="PF01095"/>
    </source>
</evidence>
<dbReference type="EC" id="3.1.1.11" evidence="3 8"/>
<evidence type="ECO:0000256" key="2">
    <source>
        <dbReference type="ARBA" id="ARBA00008891"/>
    </source>
</evidence>
<feature type="active site" evidence="7">
    <location>
        <position position="102"/>
    </location>
</feature>
<accession>A0A833VSN6</accession>
<dbReference type="Proteomes" id="UP000623129">
    <property type="component" value="Unassembled WGS sequence"/>
</dbReference>
<dbReference type="PANTHER" id="PTHR31321">
    <property type="entry name" value="ACYL-COA THIOESTER HYDROLASE YBHC-RELATED"/>
    <property type="match status" value="1"/>
</dbReference>
<evidence type="ECO:0000256" key="8">
    <source>
        <dbReference type="RuleBase" id="RU000589"/>
    </source>
</evidence>
<organism evidence="11 12">
    <name type="scientific">Carex littledalei</name>
    <dbReference type="NCBI Taxonomy" id="544730"/>
    <lineage>
        <taxon>Eukaryota</taxon>
        <taxon>Viridiplantae</taxon>
        <taxon>Streptophyta</taxon>
        <taxon>Embryophyta</taxon>
        <taxon>Tracheophyta</taxon>
        <taxon>Spermatophyta</taxon>
        <taxon>Magnoliopsida</taxon>
        <taxon>Liliopsida</taxon>
        <taxon>Poales</taxon>
        <taxon>Cyperaceae</taxon>
        <taxon>Cyperoideae</taxon>
        <taxon>Cariceae</taxon>
        <taxon>Carex</taxon>
        <taxon>Carex subgen. Euthyceras</taxon>
    </lineage>
</organism>
<dbReference type="GO" id="GO:0042545">
    <property type="term" value="P:cell wall modification"/>
    <property type="evidence" value="ECO:0007669"/>
    <property type="project" value="UniProtKB-UniRule"/>
</dbReference>
<evidence type="ECO:0000256" key="1">
    <source>
        <dbReference type="ARBA" id="ARBA00005184"/>
    </source>
</evidence>
<evidence type="ECO:0000256" key="7">
    <source>
        <dbReference type="PROSITE-ProRule" id="PRU10040"/>
    </source>
</evidence>
<evidence type="ECO:0000313" key="11">
    <source>
        <dbReference type="EMBL" id="KAF3340515.1"/>
    </source>
</evidence>
<dbReference type="GO" id="GO:0030599">
    <property type="term" value="F:pectinesterase activity"/>
    <property type="evidence" value="ECO:0007669"/>
    <property type="project" value="UniProtKB-UniRule"/>
</dbReference>
<dbReference type="UniPathway" id="UPA00545">
    <property type="reaction ID" value="UER00823"/>
</dbReference>
<comment type="pathway">
    <text evidence="1 8">Glycan metabolism; pectin degradation; 2-dehydro-3-deoxy-D-gluconate from pectin: step 1/5.</text>
</comment>
<dbReference type="EMBL" id="SWLB01000002">
    <property type="protein sequence ID" value="KAF3340515.1"/>
    <property type="molecule type" value="Genomic_DNA"/>
</dbReference>
<feature type="region of interest" description="Disordered" evidence="9">
    <location>
        <begin position="1"/>
        <end position="24"/>
    </location>
</feature>
<evidence type="ECO:0000256" key="3">
    <source>
        <dbReference type="ARBA" id="ARBA00013229"/>
    </source>
</evidence>
<gene>
    <name evidence="11" type="ORF">FCM35_KLT09359</name>
</gene>
<dbReference type="Gene3D" id="2.160.20.10">
    <property type="entry name" value="Single-stranded right-handed beta-helix, Pectin lyase-like"/>
    <property type="match status" value="1"/>
</dbReference>
<evidence type="ECO:0000256" key="9">
    <source>
        <dbReference type="SAM" id="MobiDB-lite"/>
    </source>
</evidence>
<evidence type="ECO:0000256" key="4">
    <source>
        <dbReference type="ARBA" id="ARBA00022801"/>
    </source>
</evidence>
<dbReference type="OrthoDB" id="2019149at2759"/>
<name>A0A833VSN6_9POAL</name>
<feature type="domain" description="Pectinesterase catalytic" evidence="10">
    <location>
        <begin position="1"/>
        <end position="233"/>
    </location>
</feature>
<dbReference type="InterPro" id="IPR033131">
    <property type="entry name" value="Pectinesterase_Asp_AS"/>
</dbReference>
<evidence type="ECO:0000313" key="12">
    <source>
        <dbReference type="Proteomes" id="UP000623129"/>
    </source>
</evidence>
<feature type="compositionally biased region" description="Basic and acidic residues" evidence="9">
    <location>
        <begin position="8"/>
        <end position="22"/>
    </location>
</feature>
<dbReference type="SUPFAM" id="SSF51126">
    <property type="entry name" value="Pectin lyase-like"/>
    <property type="match status" value="1"/>
</dbReference>
<dbReference type="InterPro" id="IPR000070">
    <property type="entry name" value="Pectinesterase_cat"/>
</dbReference>
<protein>
    <recommendedName>
        <fullName evidence="3 8">Pectinesterase</fullName>
        <ecNumber evidence="3 8">3.1.1.11</ecNumber>
    </recommendedName>
</protein>
<keyword evidence="5 8" id="KW-0063">Aspartyl esterase</keyword>